<comment type="caution">
    <text evidence="1">The sequence shown here is derived from an EMBL/GenBank/DDBJ whole genome shotgun (WGS) entry which is preliminary data.</text>
</comment>
<evidence type="ECO:0000313" key="1">
    <source>
        <dbReference type="EMBL" id="MBC5753874.1"/>
    </source>
</evidence>
<protein>
    <submittedName>
        <fullName evidence="1">Type II toxin-antitoxin system RelB/DinJ family antitoxin</fullName>
    </submittedName>
</protein>
<keyword evidence="2" id="KW-1185">Reference proteome</keyword>
<sequence>MYLKGTVLLSAYNVFTRVEPELKEQAESVLDQLGIPMSNAVGMFLRQIVLQKGIPFETKLPRTAPLTYGSLTKEQFDKEIEKGMSDVKAGRVYSADAIEAEMKRDFGI</sequence>
<organism evidence="1 2">
    <name type="scientific">Roseburia yibonii</name>
    <dbReference type="NCBI Taxonomy" id="2763063"/>
    <lineage>
        <taxon>Bacteria</taxon>
        <taxon>Bacillati</taxon>
        <taxon>Bacillota</taxon>
        <taxon>Clostridia</taxon>
        <taxon>Lachnospirales</taxon>
        <taxon>Lachnospiraceae</taxon>
        <taxon>Roseburia</taxon>
    </lineage>
</organism>
<gene>
    <name evidence="1" type="ORF">H8Z76_07500</name>
</gene>
<dbReference type="Proteomes" id="UP000621540">
    <property type="component" value="Unassembled WGS sequence"/>
</dbReference>
<dbReference type="InterPro" id="IPR013321">
    <property type="entry name" value="Arc_rbn_hlx_hlx"/>
</dbReference>
<dbReference type="Pfam" id="PF04221">
    <property type="entry name" value="RelB"/>
    <property type="match status" value="1"/>
</dbReference>
<dbReference type="InterPro" id="IPR007337">
    <property type="entry name" value="RelB/DinJ"/>
</dbReference>
<accession>A0ABR7IAU1</accession>
<proteinExistence type="predicted"/>
<dbReference type="Gene3D" id="1.10.1220.10">
    <property type="entry name" value="Met repressor-like"/>
    <property type="match status" value="1"/>
</dbReference>
<dbReference type="EMBL" id="JACOQH010000004">
    <property type="protein sequence ID" value="MBC5753874.1"/>
    <property type="molecule type" value="Genomic_DNA"/>
</dbReference>
<name>A0ABR7IAU1_9FIRM</name>
<reference evidence="1 2" key="1">
    <citation type="submission" date="2020-08" db="EMBL/GenBank/DDBJ databases">
        <title>Genome public.</title>
        <authorList>
            <person name="Liu C."/>
            <person name="Sun Q."/>
        </authorList>
    </citation>
    <scope>NUCLEOTIDE SEQUENCE [LARGE SCALE GENOMIC DNA]</scope>
    <source>
        <strain evidence="1 2">BX0805</strain>
    </source>
</reference>
<evidence type="ECO:0000313" key="2">
    <source>
        <dbReference type="Proteomes" id="UP000621540"/>
    </source>
</evidence>
<dbReference type="NCBIfam" id="TIGR02384">
    <property type="entry name" value="RelB_DinJ"/>
    <property type="match status" value="1"/>
</dbReference>